<name>A0A9P7EBS7_9AGAM</name>
<evidence type="ECO:0000256" key="7">
    <source>
        <dbReference type="ARBA" id="ARBA00022801"/>
    </source>
</evidence>
<feature type="signal peptide" evidence="11">
    <location>
        <begin position="1"/>
        <end position="18"/>
    </location>
</feature>
<dbReference type="RefSeq" id="XP_041193624.1">
    <property type="nucleotide sequence ID" value="XM_041340085.1"/>
</dbReference>
<dbReference type="SUPFAM" id="SSF51445">
    <property type="entry name" value="(Trans)glycosidases"/>
    <property type="match status" value="1"/>
</dbReference>
<dbReference type="InterPro" id="IPR045053">
    <property type="entry name" value="MAN-like"/>
</dbReference>
<comment type="catalytic activity">
    <reaction evidence="1">
        <text>Random hydrolysis of (1-&gt;4)-beta-D-mannosidic linkages in mannans, galactomannans and glucomannans.</text>
        <dbReference type="EC" id="3.2.1.78"/>
    </reaction>
</comment>
<feature type="domain" description="Glycoside hydrolase family 5" evidence="12">
    <location>
        <begin position="47"/>
        <end position="424"/>
    </location>
</feature>
<evidence type="ECO:0000256" key="3">
    <source>
        <dbReference type="ARBA" id="ARBA00005641"/>
    </source>
</evidence>
<comment type="caution">
    <text evidence="13">The sequence shown here is derived from an EMBL/GenBank/DDBJ whole genome shotgun (WGS) entry which is preliminary data.</text>
</comment>
<evidence type="ECO:0000256" key="11">
    <source>
        <dbReference type="SAM" id="SignalP"/>
    </source>
</evidence>
<feature type="chain" id="PRO_5040442327" description="mannan endo-1,4-beta-mannosidase" evidence="11">
    <location>
        <begin position="19"/>
        <end position="547"/>
    </location>
</feature>
<feature type="compositionally biased region" description="Polar residues" evidence="10">
    <location>
        <begin position="499"/>
        <end position="513"/>
    </location>
</feature>
<evidence type="ECO:0000256" key="5">
    <source>
        <dbReference type="ARBA" id="ARBA00022525"/>
    </source>
</evidence>
<evidence type="ECO:0000256" key="4">
    <source>
        <dbReference type="ARBA" id="ARBA00012706"/>
    </source>
</evidence>
<dbReference type="InterPro" id="IPR017853">
    <property type="entry name" value="GH"/>
</dbReference>
<gene>
    <name evidence="13" type="ORF">BJ212DRAFT_1480435</name>
</gene>
<evidence type="ECO:0000259" key="12">
    <source>
        <dbReference type="Pfam" id="PF00150"/>
    </source>
</evidence>
<evidence type="ECO:0000256" key="1">
    <source>
        <dbReference type="ARBA" id="ARBA00001678"/>
    </source>
</evidence>
<dbReference type="InterPro" id="IPR001547">
    <property type="entry name" value="Glyco_hydro_5"/>
</dbReference>
<dbReference type="GO" id="GO:0005576">
    <property type="term" value="C:extracellular region"/>
    <property type="evidence" value="ECO:0007669"/>
    <property type="project" value="UniProtKB-SubCell"/>
</dbReference>
<proteinExistence type="inferred from homology"/>
<comment type="subcellular location">
    <subcellularLocation>
        <location evidence="2">Secreted</location>
    </subcellularLocation>
</comment>
<protein>
    <recommendedName>
        <fullName evidence="4">mannan endo-1,4-beta-mannosidase</fullName>
        <ecNumber evidence="4">3.2.1.78</ecNumber>
    </recommendedName>
</protein>
<keyword evidence="14" id="KW-1185">Reference proteome</keyword>
<accession>A0A9P7EBS7</accession>
<comment type="similarity">
    <text evidence="3 9">Belongs to the glycosyl hydrolase 5 (cellulase A) family.</text>
</comment>
<dbReference type="GO" id="GO:0016985">
    <property type="term" value="F:mannan endo-1,4-beta-mannosidase activity"/>
    <property type="evidence" value="ECO:0007669"/>
    <property type="project" value="UniProtKB-EC"/>
</dbReference>
<feature type="region of interest" description="Disordered" evidence="10">
    <location>
        <begin position="499"/>
        <end position="522"/>
    </location>
</feature>
<feature type="region of interest" description="Disordered" evidence="10">
    <location>
        <begin position="283"/>
        <end position="306"/>
    </location>
</feature>
<dbReference type="GO" id="GO:0046355">
    <property type="term" value="P:mannan catabolic process"/>
    <property type="evidence" value="ECO:0007669"/>
    <property type="project" value="UniProtKB-ARBA"/>
</dbReference>
<organism evidence="13 14">
    <name type="scientific">Suillus subaureus</name>
    <dbReference type="NCBI Taxonomy" id="48587"/>
    <lineage>
        <taxon>Eukaryota</taxon>
        <taxon>Fungi</taxon>
        <taxon>Dikarya</taxon>
        <taxon>Basidiomycota</taxon>
        <taxon>Agaricomycotina</taxon>
        <taxon>Agaricomycetes</taxon>
        <taxon>Agaricomycetidae</taxon>
        <taxon>Boletales</taxon>
        <taxon>Suillineae</taxon>
        <taxon>Suillaceae</taxon>
        <taxon>Suillus</taxon>
    </lineage>
</organism>
<dbReference type="Pfam" id="PF00150">
    <property type="entry name" value="Cellulase"/>
    <property type="match status" value="1"/>
</dbReference>
<evidence type="ECO:0000313" key="14">
    <source>
        <dbReference type="Proteomes" id="UP000807769"/>
    </source>
</evidence>
<keyword evidence="7 9" id="KW-0378">Hydrolase</keyword>
<dbReference type="PANTHER" id="PTHR31451:SF39">
    <property type="entry name" value="MANNAN ENDO-1,4-BETA-MANNOSIDASE 1"/>
    <property type="match status" value="1"/>
</dbReference>
<dbReference type="GeneID" id="64634101"/>
<evidence type="ECO:0000256" key="6">
    <source>
        <dbReference type="ARBA" id="ARBA00022729"/>
    </source>
</evidence>
<evidence type="ECO:0000256" key="9">
    <source>
        <dbReference type="RuleBase" id="RU361153"/>
    </source>
</evidence>
<dbReference type="OrthoDB" id="406631at2759"/>
<dbReference type="Proteomes" id="UP000807769">
    <property type="component" value="Unassembled WGS sequence"/>
</dbReference>
<dbReference type="AlphaFoldDB" id="A0A9P7EBS7"/>
<dbReference type="Gene3D" id="3.20.20.80">
    <property type="entry name" value="Glycosidases"/>
    <property type="match status" value="1"/>
</dbReference>
<reference evidence="13" key="1">
    <citation type="journal article" date="2020" name="New Phytol.">
        <title>Comparative genomics reveals dynamic genome evolution in host specialist ectomycorrhizal fungi.</title>
        <authorList>
            <person name="Lofgren L.A."/>
            <person name="Nguyen N.H."/>
            <person name="Vilgalys R."/>
            <person name="Ruytinx J."/>
            <person name="Liao H.L."/>
            <person name="Branco S."/>
            <person name="Kuo A."/>
            <person name="LaButti K."/>
            <person name="Lipzen A."/>
            <person name="Andreopoulos W."/>
            <person name="Pangilinan J."/>
            <person name="Riley R."/>
            <person name="Hundley H."/>
            <person name="Na H."/>
            <person name="Barry K."/>
            <person name="Grigoriev I.V."/>
            <person name="Stajich J.E."/>
            <person name="Kennedy P.G."/>
        </authorList>
    </citation>
    <scope>NUCLEOTIDE SEQUENCE</scope>
    <source>
        <strain evidence="13">MN1</strain>
    </source>
</reference>
<evidence type="ECO:0000256" key="8">
    <source>
        <dbReference type="ARBA" id="ARBA00023295"/>
    </source>
</evidence>
<dbReference type="EC" id="3.2.1.78" evidence="4"/>
<evidence type="ECO:0000256" key="10">
    <source>
        <dbReference type="SAM" id="MobiDB-lite"/>
    </source>
</evidence>
<keyword evidence="8 9" id="KW-0326">Glycosidase</keyword>
<sequence length="547" mass="59051">MHLFSYFWLLISIWSCLAAAPPRTISKRGNSSFVSSSEDGFSVNGSSLRFVGTNLYWLPTLESNDDIWNVLKNISDTGIKVIRIWAFNDVEIIPGSGTWFQLVQDCTTTINDGPNGLQKLDTVVQMAEQQGLYVIMSLTNNWNPVPDITSSGTPSRDVLISDTSPRNTLSNDYGGMDLYVRQFGLQNHDDFYTNDKILTAFQNYTKQIVLRYLNSPAVFSWELANDARCNSTLPTSPTCTTQTVTKWHAQMAEFIASIDPNHMVSAGTSGFQCTDCPKLYPITPRASPTPTPSPAPGKKRSRVTPLTEEQIIRQRAGTLKEDGVLMKSRWASTATREVSSSICSTTDGSYGVDSQDILNIPNIGFGSFQVFPDQNTYAPNDPNLDAVHNKINSSLAWIQQSAQFAAAVGKPLVLSAFGLVTQSNLNSYVPFNMTCAPYASSAAAMGVTAAIMDATTTTNFANDTQQAQGYGSFLQMGNSAGLGGSMQYQWGSTGITQPGTAIQLDTTNSSSPAAATGDSPNDGYSIANSTAVQQILQQGAQAMAVVS</sequence>
<keyword evidence="6 11" id="KW-0732">Signal</keyword>
<dbReference type="EMBL" id="JABBWG010000014">
    <property type="protein sequence ID" value="KAG1817205.1"/>
    <property type="molecule type" value="Genomic_DNA"/>
</dbReference>
<dbReference type="PANTHER" id="PTHR31451">
    <property type="match status" value="1"/>
</dbReference>
<evidence type="ECO:0000313" key="13">
    <source>
        <dbReference type="EMBL" id="KAG1817205.1"/>
    </source>
</evidence>
<evidence type="ECO:0000256" key="2">
    <source>
        <dbReference type="ARBA" id="ARBA00004613"/>
    </source>
</evidence>
<keyword evidence="5" id="KW-0964">Secreted</keyword>